<protein>
    <submittedName>
        <fullName evidence="1">Kdo domain containing protein</fullName>
    </submittedName>
</protein>
<gene>
    <name evidence="1" type="ORF">LBV24_09945</name>
</gene>
<dbReference type="RefSeq" id="WP_224478495.1">
    <property type="nucleotide sequence ID" value="NZ_JAIUJS010000004.1"/>
</dbReference>
<dbReference type="Proteomes" id="UP001198402">
    <property type="component" value="Unassembled WGS sequence"/>
</dbReference>
<reference evidence="2" key="1">
    <citation type="submission" date="2023-07" db="EMBL/GenBank/DDBJ databases">
        <authorList>
            <person name="Yue Y."/>
        </authorList>
    </citation>
    <scope>NUCLEOTIDE SEQUENCE [LARGE SCALE GENOMIC DNA]</scope>
    <source>
        <strain evidence="2">2Y89</strain>
    </source>
</reference>
<organism evidence="1 2">
    <name type="scientific">Winogradskyella vincentii</name>
    <dbReference type="NCBI Taxonomy" id="2877122"/>
    <lineage>
        <taxon>Bacteria</taxon>
        <taxon>Pseudomonadati</taxon>
        <taxon>Bacteroidota</taxon>
        <taxon>Flavobacteriia</taxon>
        <taxon>Flavobacteriales</taxon>
        <taxon>Flavobacteriaceae</taxon>
        <taxon>Winogradskyella</taxon>
    </lineage>
</organism>
<evidence type="ECO:0000313" key="1">
    <source>
        <dbReference type="EMBL" id="MCA0153537.1"/>
    </source>
</evidence>
<sequence length="254" mass="30825">MRENKTIHTSFISFSNEIEDIIHNYDIKGEAYGNQNRNSLRLFQLNEKTVNVKSFKIPNLVNQIAYRFFRKSKAQRSFEYAMKLQELEVGTPQPIAFYEYMTSFLFKKSYYMTNQLDCDLTYRELTLDLEYPNHDEILRAFTRFTYCLHEKGIKFLDHSPGNTLIKKISDDYEFYLVDLNRMEFKSLSFEERIENFKRLTIHKSMVEVMSDEYAKCIEKPYQKVFDLMWSETQKFQRKYRARRSLKKKIKFWKS</sequence>
<keyword evidence="2" id="KW-1185">Reference proteome</keyword>
<proteinExistence type="predicted"/>
<accession>A0ABS7Y3V4</accession>
<dbReference type="Pfam" id="PF06293">
    <property type="entry name" value="Kdo"/>
    <property type="match status" value="1"/>
</dbReference>
<evidence type="ECO:0000313" key="2">
    <source>
        <dbReference type="Proteomes" id="UP001198402"/>
    </source>
</evidence>
<name>A0ABS7Y3V4_9FLAO</name>
<dbReference type="EMBL" id="JAIUJS010000004">
    <property type="protein sequence ID" value="MCA0153537.1"/>
    <property type="molecule type" value="Genomic_DNA"/>
</dbReference>
<comment type="caution">
    <text evidence="1">The sequence shown here is derived from an EMBL/GenBank/DDBJ whole genome shotgun (WGS) entry which is preliminary data.</text>
</comment>